<evidence type="ECO:0000256" key="9">
    <source>
        <dbReference type="ARBA" id="ARBA00022840"/>
    </source>
</evidence>
<dbReference type="SUPFAM" id="SSF47384">
    <property type="entry name" value="Homodimeric domain of signal transducing histidine kinase"/>
    <property type="match status" value="1"/>
</dbReference>
<dbReference type="InterPro" id="IPR036097">
    <property type="entry name" value="HisK_dim/P_sf"/>
</dbReference>
<dbReference type="InterPro" id="IPR036890">
    <property type="entry name" value="HATPase_C_sf"/>
</dbReference>
<dbReference type="Gene3D" id="3.30.565.10">
    <property type="entry name" value="Histidine kinase-like ATPase, C-terminal domain"/>
    <property type="match status" value="1"/>
</dbReference>
<keyword evidence="8 15" id="KW-0418">Kinase</keyword>
<evidence type="ECO:0000256" key="8">
    <source>
        <dbReference type="ARBA" id="ARBA00022777"/>
    </source>
</evidence>
<proteinExistence type="predicted"/>
<evidence type="ECO:0000256" key="6">
    <source>
        <dbReference type="ARBA" id="ARBA00022692"/>
    </source>
</evidence>
<keyword evidence="7" id="KW-0547">Nucleotide-binding</keyword>
<dbReference type="EC" id="2.7.13.3" evidence="3"/>
<accession>A0A7G6VU49</accession>
<dbReference type="PANTHER" id="PTHR45436:SF14">
    <property type="entry name" value="SENSOR PROTEIN QSEC"/>
    <property type="match status" value="1"/>
</dbReference>
<comment type="catalytic activity">
    <reaction evidence="1">
        <text>ATP + protein L-histidine = ADP + protein N-phospho-L-histidine.</text>
        <dbReference type="EC" id="2.7.13.3"/>
    </reaction>
</comment>
<dbReference type="Pfam" id="PF08521">
    <property type="entry name" value="2CSK_N"/>
    <property type="match status" value="1"/>
</dbReference>
<keyword evidence="12" id="KW-0472">Membrane</keyword>
<evidence type="ECO:0000256" key="4">
    <source>
        <dbReference type="ARBA" id="ARBA00022553"/>
    </source>
</evidence>
<dbReference type="Pfam" id="PF00512">
    <property type="entry name" value="HisKA"/>
    <property type="match status" value="1"/>
</dbReference>
<dbReference type="EMBL" id="CP060052">
    <property type="protein sequence ID" value="QNE05264.1"/>
    <property type="molecule type" value="Genomic_DNA"/>
</dbReference>
<dbReference type="InterPro" id="IPR013727">
    <property type="entry name" value="2CSK_N"/>
</dbReference>
<dbReference type="PROSITE" id="PS50885">
    <property type="entry name" value="HAMP"/>
    <property type="match status" value="1"/>
</dbReference>
<name>A0A7G6VU49_9SPHN</name>
<keyword evidence="10 12" id="KW-1133">Transmembrane helix</keyword>
<evidence type="ECO:0000256" key="12">
    <source>
        <dbReference type="SAM" id="Phobius"/>
    </source>
</evidence>
<dbReference type="Gene3D" id="1.10.287.130">
    <property type="match status" value="1"/>
</dbReference>
<evidence type="ECO:0000256" key="2">
    <source>
        <dbReference type="ARBA" id="ARBA00004141"/>
    </source>
</evidence>
<protein>
    <recommendedName>
        <fullName evidence="3">histidine kinase</fullName>
        <ecNumber evidence="3">2.7.13.3</ecNumber>
    </recommendedName>
</protein>
<keyword evidence="6 12" id="KW-0812">Transmembrane</keyword>
<keyword evidence="11" id="KW-0902">Two-component regulatory system</keyword>
<evidence type="ECO:0000259" key="13">
    <source>
        <dbReference type="PROSITE" id="PS50109"/>
    </source>
</evidence>
<dbReference type="CDD" id="cd00082">
    <property type="entry name" value="HisKA"/>
    <property type="match status" value="1"/>
</dbReference>
<dbReference type="InterPro" id="IPR005467">
    <property type="entry name" value="His_kinase_dom"/>
</dbReference>
<reference evidence="15 16" key="1">
    <citation type="submission" date="2020-08" db="EMBL/GenBank/DDBJ databases">
        <authorList>
            <person name="Liu G."/>
            <person name="Sun C."/>
        </authorList>
    </citation>
    <scope>NUCLEOTIDE SEQUENCE [LARGE SCALE GENOMIC DNA]</scope>
    <source>
        <strain evidence="15 16">OT19</strain>
    </source>
</reference>
<dbReference type="SMART" id="SM00387">
    <property type="entry name" value="HATPase_c"/>
    <property type="match status" value="1"/>
</dbReference>
<dbReference type="InterPro" id="IPR050428">
    <property type="entry name" value="TCS_sensor_his_kinase"/>
</dbReference>
<feature type="transmembrane region" description="Helical" evidence="12">
    <location>
        <begin position="153"/>
        <end position="172"/>
    </location>
</feature>
<dbReference type="InterPro" id="IPR003661">
    <property type="entry name" value="HisK_dim/P_dom"/>
</dbReference>
<keyword evidence="4" id="KW-0597">Phosphoprotein</keyword>
<evidence type="ECO:0000256" key="3">
    <source>
        <dbReference type="ARBA" id="ARBA00012438"/>
    </source>
</evidence>
<sequence>MTSLRLRLFLLIVAATALVWSLAAAWTALSARDNVERVLDARLREAAVMVASLGYADGASSTNTVRPAPIPLPSYERQLSCQIWSVSGNLLGISKGAPTQALSAGKRGFSEPVVEGVAWRVYTHVAPDTGVTIMVGDTLAVRRQLITGLVQGLLVPAMVGLIALAFLLWIGVGRGLGPVRRIAEAIAAREPDDQSPLEVNPVPRELAALTQEIDQLFSRIEQLRSGEKRFMASAAHEMLTPLAGLRTHADIALRAREDETRERALERIRQSVDRTARLVRQLLEWSRHDAKSSSLGETAVVGPAAEIVQEELAHLLERRDVRLVITDAARAQQVPIPQEALIIALRNLVENAALHGPKPGMVTIDAEREGFAVTDEGGGISPEDAAAMLEPFSRGSATNLPGSGLGLAIAAAALKPRMILSFEQTEGGFRVNVEPSFRLERPVTA</sequence>
<gene>
    <name evidence="15" type="ORF">H4O24_00640</name>
</gene>
<evidence type="ECO:0000256" key="1">
    <source>
        <dbReference type="ARBA" id="ARBA00000085"/>
    </source>
</evidence>
<dbReference type="Pfam" id="PF02518">
    <property type="entry name" value="HATPase_c"/>
    <property type="match status" value="1"/>
</dbReference>
<evidence type="ECO:0000256" key="7">
    <source>
        <dbReference type="ARBA" id="ARBA00022741"/>
    </source>
</evidence>
<dbReference type="Proteomes" id="UP000515297">
    <property type="component" value="Chromosome"/>
</dbReference>
<dbReference type="PROSITE" id="PS50109">
    <property type="entry name" value="HIS_KIN"/>
    <property type="match status" value="1"/>
</dbReference>
<evidence type="ECO:0000256" key="5">
    <source>
        <dbReference type="ARBA" id="ARBA00022679"/>
    </source>
</evidence>
<dbReference type="GO" id="GO:0005886">
    <property type="term" value="C:plasma membrane"/>
    <property type="evidence" value="ECO:0007669"/>
    <property type="project" value="TreeGrafter"/>
</dbReference>
<dbReference type="GO" id="GO:0005524">
    <property type="term" value="F:ATP binding"/>
    <property type="evidence" value="ECO:0007669"/>
    <property type="project" value="UniProtKB-KW"/>
</dbReference>
<evidence type="ECO:0000313" key="15">
    <source>
        <dbReference type="EMBL" id="QNE05264.1"/>
    </source>
</evidence>
<dbReference type="PANTHER" id="PTHR45436">
    <property type="entry name" value="SENSOR HISTIDINE KINASE YKOH"/>
    <property type="match status" value="1"/>
</dbReference>
<feature type="domain" description="Histidine kinase" evidence="13">
    <location>
        <begin position="233"/>
        <end position="410"/>
    </location>
</feature>
<evidence type="ECO:0000313" key="16">
    <source>
        <dbReference type="Proteomes" id="UP000515297"/>
    </source>
</evidence>
<comment type="subcellular location">
    <subcellularLocation>
        <location evidence="2">Membrane</location>
        <topology evidence="2">Multi-pass membrane protein</topology>
    </subcellularLocation>
</comment>
<evidence type="ECO:0000256" key="11">
    <source>
        <dbReference type="ARBA" id="ARBA00023012"/>
    </source>
</evidence>
<dbReference type="SMART" id="SM00388">
    <property type="entry name" value="HisKA"/>
    <property type="match status" value="1"/>
</dbReference>
<evidence type="ECO:0000259" key="14">
    <source>
        <dbReference type="PROSITE" id="PS50885"/>
    </source>
</evidence>
<keyword evidence="5" id="KW-0808">Transferase</keyword>
<dbReference type="SUPFAM" id="SSF55874">
    <property type="entry name" value="ATPase domain of HSP90 chaperone/DNA topoisomerase II/histidine kinase"/>
    <property type="match status" value="1"/>
</dbReference>
<dbReference type="InterPro" id="IPR003594">
    <property type="entry name" value="HATPase_dom"/>
</dbReference>
<dbReference type="InterPro" id="IPR003660">
    <property type="entry name" value="HAMP_dom"/>
</dbReference>
<dbReference type="RefSeq" id="WP_185884399.1">
    <property type="nucleotide sequence ID" value="NZ_CP060052.1"/>
</dbReference>
<evidence type="ECO:0000256" key="10">
    <source>
        <dbReference type="ARBA" id="ARBA00022989"/>
    </source>
</evidence>
<keyword evidence="9" id="KW-0067">ATP-binding</keyword>
<feature type="domain" description="HAMP" evidence="14">
    <location>
        <begin position="173"/>
        <end position="225"/>
    </location>
</feature>
<dbReference type="GO" id="GO:0000155">
    <property type="term" value="F:phosphorelay sensor kinase activity"/>
    <property type="evidence" value="ECO:0007669"/>
    <property type="project" value="InterPro"/>
</dbReference>
<organism evidence="15 16">
    <name type="scientific">Croceicoccus marinus</name>
    <dbReference type="NCBI Taxonomy" id="450378"/>
    <lineage>
        <taxon>Bacteria</taxon>
        <taxon>Pseudomonadati</taxon>
        <taxon>Pseudomonadota</taxon>
        <taxon>Alphaproteobacteria</taxon>
        <taxon>Sphingomonadales</taxon>
        <taxon>Erythrobacteraceae</taxon>
        <taxon>Croceicoccus</taxon>
    </lineage>
</organism>
<dbReference type="AlphaFoldDB" id="A0A7G6VU49"/>